<dbReference type="InterPro" id="IPR038441">
    <property type="entry name" value="THAP_Znf_sf"/>
</dbReference>
<sequence length="148" mass="17312">MVNKCCVVNCRSNYHSYGEVSTVVFSFPKNKELKKSWIKFVNRKDWTPTNSSVICIKHYEKKYFQKGNTNQRFRLIKKLKPIPTIFDCTNLTEEGSSQLIKSSYSLRKSPTKRIFQPDQYEQFLLNDLISSFDDITESLAPDGFSFLK</sequence>
<name>A0ABM4BA50_HYDVU</name>
<evidence type="ECO:0000256" key="3">
    <source>
        <dbReference type="ARBA" id="ARBA00022833"/>
    </source>
</evidence>
<keyword evidence="3" id="KW-0862">Zinc</keyword>
<dbReference type="InterPro" id="IPR052224">
    <property type="entry name" value="THAP_domain_protein"/>
</dbReference>
<dbReference type="PANTHER" id="PTHR46927:SF3">
    <property type="entry name" value="THAP-TYPE DOMAIN-CONTAINING PROTEIN"/>
    <property type="match status" value="1"/>
</dbReference>
<proteinExistence type="predicted"/>
<evidence type="ECO:0000256" key="2">
    <source>
        <dbReference type="ARBA" id="ARBA00022771"/>
    </source>
</evidence>
<dbReference type="SMART" id="SM00980">
    <property type="entry name" value="THAP"/>
    <property type="match status" value="1"/>
</dbReference>
<evidence type="ECO:0000256" key="5">
    <source>
        <dbReference type="PROSITE-ProRule" id="PRU00309"/>
    </source>
</evidence>
<evidence type="ECO:0000313" key="8">
    <source>
        <dbReference type="RefSeq" id="XP_065645771.1"/>
    </source>
</evidence>
<dbReference type="Gene3D" id="6.20.210.20">
    <property type="entry name" value="THAP domain"/>
    <property type="match status" value="1"/>
</dbReference>
<dbReference type="Proteomes" id="UP001652625">
    <property type="component" value="Chromosome 02"/>
</dbReference>
<reference evidence="8" key="2">
    <citation type="submission" date="2025-08" db="UniProtKB">
        <authorList>
            <consortium name="RefSeq"/>
        </authorList>
    </citation>
    <scope>IDENTIFICATION</scope>
</reference>
<accession>A0ABM4BA50</accession>
<keyword evidence="2 5" id="KW-0863">Zinc-finger</keyword>
<reference evidence="7" key="1">
    <citation type="submission" date="2025-05" db="UniProtKB">
        <authorList>
            <consortium name="RefSeq"/>
        </authorList>
    </citation>
    <scope>NUCLEOTIDE SEQUENCE [LARGE SCALE GENOMIC DNA]</scope>
</reference>
<keyword evidence="4 5" id="KW-0238">DNA-binding</keyword>
<organism evidence="7 8">
    <name type="scientific">Hydra vulgaris</name>
    <name type="common">Hydra</name>
    <name type="synonym">Hydra attenuata</name>
    <dbReference type="NCBI Taxonomy" id="6087"/>
    <lineage>
        <taxon>Eukaryota</taxon>
        <taxon>Metazoa</taxon>
        <taxon>Cnidaria</taxon>
        <taxon>Hydrozoa</taxon>
        <taxon>Hydroidolina</taxon>
        <taxon>Anthoathecata</taxon>
        <taxon>Aplanulata</taxon>
        <taxon>Hydridae</taxon>
        <taxon>Hydra</taxon>
    </lineage>
</organism>
<dbReference type="SUPFAM" id="SSF57716">
    <property type="entry name" value="Glucocorticoid receptor-like (DNA-binding domain)"/>
    <property type="match status" value="1"/>
</dbReference>
<keyword evidence="7" id="KW-1185">Reference proteome</keyword>
<evidence type="ECO:0000313" key="7">
    <source>
        <dbReference type="Proteomes" id="UP001652625"/>
    </source>
</evidence>
<feature type="domain" description="THAP-type" evidence="6">
    <location>
        <begin position="1"/>
        <end position="86"/>
    </location>
</feature>
<keyword evidence="1" id="KW-0479">Metal-binding</keyword>
<evidence type="ECO:0000259" key="6">
    <source>
        <dbReference type="PROSITE" id="PS50950"/>
    </source>
</evidence>
<dbReference type="PANTHER" id="PTHR46927">
    <property type="entry name" value="AGAP005574-PA"/>
    <property type="match status" value="1"/>
</dbReference>
<dbReference type="InterPro" id="IPR006612">
    <property type="entry name" value="THAP_Znf"/>
</dbReference>
<dbReference type="RefSeq" id="XP_065645771.1">
    <property type="nucleotide sequence ID" value="XM_065789699.1"/>
</dbReference>
<dbReference type="GeneID" id="136076224"/>
<evidence type="ECO:0000256" key="1">
    <source>
        <dbReference type="ARBA" id="ARBA00022723"/>
    </source>
</evidence>
<protein>
    <submittedName>
        <fullName evidence="8">THAP domain-containing protein 2-like</fullName>
    </submittedName>
</protein>
<gene>
    <name evidence="8" type="primary">LOC136076224</name>
</gene>
<dbReference type="PROSITE" id="PS50950">
    <property type="entry name" value="ZF_THAP"/>
    <property type="match status" value="1"/>
</dbReference>
<evidence type="ECO:0000256" key="4">
    <source>
        <dbReference type="ARBA" id="ARBA00023125"/>
    </source>
</evidence>
<dbReference type="Pfam" id="PF05485">
    <property type="entry name" value="THAP"/>
    <property type="match status" value="1"/>
</dbReference>